<keyword evidence="10" id="KW-1185">Reference proteome</keyword>
<proteinExistence type="inferred from homology"/>
<keyword evidence="7 8" id="KW-0472">Membrane</keyword>
<dbReference type="InterPro" id="IPR001204">
    <property type="entry name" value="Phos_transporter"/>
</dbReference>
<keyword evidence="5 8" id="KW-0812">Transmembrane</keyword>
<organism evidence="9 10">
    <name type="scientific">Tegillarca granosa</name>
    <name type="common">Malaysian cockle</name>
    <name type="synonym">Anadara granosa</name>
    <dbReference type="NCBI Taxonomy" id="220873"/>
    <lineage>
        <taxon>Eukaryota</taxon>
        <taxon>Metazoa</taxon>
        <taxon>Spiralia</taxon>
        <taxon>Lophotrochozoa</taxon>
        <taxon>Mollusca</taxon>
        <taxon>Bivalvia</taxon>
        <taxon>Autobranchia</taxon>
        <taxon>Pteriomorphia</taxon>
        <taxon>Arcoida</taxon>
        <taxon>Arcoidea</taxon>
        <taxon>Arcidae</taxon>
        <taxon>Tegillarca</taxon>
    </lineage>
</organism>
<feature type="transmembrane region" description="Helical" evidence="8">
    <location>
        <begin position="45"/>
        <end position="67"/>
    </location>
</feature>
<evidence type="ECO:0000313" key="9">
    <source>
        <dbReference type="EMBL" id="KAJ8321705.1"/>
    </source>
</evidence>
<keyword evidence="4" id="KW-0592">Phosphate transport</keyword>
<evidence type="ECO:0000256" key="6">
    <source>
        <dbReference type="ARBA" id="ARBA00022989"/>
    </source>
</evidence>
<feature type="transmembrane region" description="Helical" evidence="8">
    <location>
        <begin position="88"/>
        <end position="110"/>
    </location>
</feature>
<dbReference type="EMBL" id="JARBDR010000018">
    <property type="protein sequence ID" value="KAJ8321705.1"/>
    <property type="molecule type" value="Genomic_DNA"/>
</dbReference>
<comment type="subcellular location">
    <subcellularLocation>
        <location evidence="1">Membrane</location>
        <topology evidence="1">Multi-pass membrane protein</topology>
    </subcellularLocation>
</comment>
<protein>
    <submittedName>
        <fullName evidence="9">Uncharacterized protein</fullName>
    </submittedName>
</protein>
<evidence type="ECO:0000256" key="1">
    <source>
        <dbReference type="ARBA" id="ARBA00004141"/>
    </source>
</evidence>
<accession>A0ABQ9G163</accession>
<comment type="similarity">
    <text evidence="2">Belongs to the inorganic phosphate transporter (PiT) (TC 2.A.20) family.</text>
</comment>
<comment type="caution">
    <text evidence="9">The sequence shown here is derived from an EMBL/GenBank/DDBJ whole genome shotgun (WGS) entry which is preliminary data.</text>
</comment>
<sequence length="137" mass="14266">MLVLDDVLWMVIVGFIIAFVLAFGIGANDVANSFGTSLGAKVLNLRQACILASIFELLGAVLIGYRVSDTIRKGIIDAEIYNNGSEKLLMAGNVAALSGSCVWLLVATFFKVPVSTTHSIVGATVGFSLVAQGAKGS</sequence>
<evidence type="ECO:0000256" key="2">
    <source>
        <dbReference type="ARBA" id="ARBA00009916"/>
    </source>
</evidence>
<keyword evidence="3" id="KW-0813">Transport</keyword>
<evidence type="ECO:0000256" key="7">
    <source>
        <dbReference type="ARBA" id="ARBA00023136"/>
    </source>
</evidence>
<evidence type="ECO:0000256" key="3">
    <source>
        <dbReference type="ARBA" id="ARBA00022448"/>
    </source>
</evidence>
<dbReference type="PANTHER" id="PTHR11101:SF80">
    <property type="entry name" value="PHOSPHATE TRANSPORTER"/>
    <property type="match status" value="1"/>
</dbReference>
<evidence type="ECO:0000313" key="10">
    <source>
        <dbReference type="Proteomes" id="UP001217089"/>
    </source>
</evidence>
<gene>
    <name evidence="9" type="ORF">KUTeg_000176</name>
</gene>
<dbReference type="Proteomes" id="UP001217089">
    <property type="component" value="Unassembled WGS sequence"/>
</dbReference>
<feature type="transmembrane region" description="Helical" evidence="8">
    <location>
        <begin position="7"/>
        <end position="25"/>
    </location>
</feature>
<dbReference type="PANTHER" id="PTHR11101">
    <property type="entry name" value="PHOSPHATE TRANSPORTER"/>
    <property type="match status" value="1"/>
</dbReference>
<evidence type="ECO:0000256" key="8">
    <source>
        <dbReference type="SAM" id="Phobius"/>
    </source>
</evidence>
<dbReference type="Pfam" id="PF01384">
    <property type="entry name" value="PHO4"/>
    <property type="match status" value="1"/>
</dbReference>
<evidence type="ECO:0000256" key="5">
    <source>
        <dbReference type="ARBA" id="ARBA00022692"/>
    </source>
</evidence>
<reference evidence="9 10" key="1">
    <citation type="submission" date="2022-12" db="EMBL/GenBank/DDBJ databases">
        <title>Chromosome-level genome of Tegillarca granosa.</title>
        <authorList>
            <person name="Kim J."/>
        </authorList>
    </citation>
    <scope>NUCLEOTIDE SEQUENCE [LARGE SCALE GENOMIC DNA]</scope>
    <source>
        <strain evidence="9">Teg-2019</strain>
        <tissue evidence="9">Adductor muscle</tissue>
    </source>
</reference>
<name>A0ABQ9G163_TEGGR</name>
<evidence type="ECO:0000256" key="4">
    <source>
        <dbReference type="ARBA" id="ARBA00022592"/>
    </source>
</evidence>
<keyword evidence="6 8" id="KW-1133">Transmembrane helix</keyword>